<protein>
    <submittedName>
        <fullName evidence="2">BZ3500_MvSof-1268-A1-R1_Chr6-2g08439 protein</fullName>
    </submittedName>
</protein>
<evidence type="ECO:0000313" key="3">
    <source>
        <dbReference type="Proteomes" id="UP000249723"/>
    </source>
</evidence>
<sequence>MEDDTKPTQQHVEDRNARFAPEATTTDGQLAPTVTYDTEKGTANSSYADSTAGVELRADLYKRERRLVRKQGQFHSVATYANRGRCGGESVEISALAPLCRRPRD</sequence>
<dbReference type="EMBL" id="FMWP01000047">
    <property type="protein sequence ID" value="SCZ93064.1"/>
    <property type="molecule type" value="Genomic_DNA"/>
</dbReference>
<feature type="region of interest" description="Disordered" evidence="1">
    <location>
        <begin position="1"/>
        <end position="48"/>
    </location>
</feature>
<evidence type="ECO:0000256" key="1">
    <source>
        <dbReference type="SAM" id="MobiDB-lite"/>
    </source>
</evidence>
<organism evidence="2 3">
    <name type="scientific">Microbotryum saponariae</name>
    <dbReference type="NCBI Taxonomy" id="289078"/>
    <lineage>
        <taxon>Eukaryota</taxon>
        <taxon>Fungi</taxon>
        <taxon>Dikarya</taxon>
        <taxon>Basidiomycota</taxon>
        <taxon>Pucciniomycotina</taxon>
        <taxon>Microbotryomycetes</taxon>
        <taxon>Microbotryales</taxon>
        <taxon>Microbotryaceae</taxon>
        <taxon>Microbotryum</taxon>
    </lineage>
</organism>
<dbReference type="Proteomes" id="UP000249723">
    <property type="component" value="Unassembled WGS sequence"/>
</dbReference>
<dbReference type="AlphaFoldDB" id="A0A2X0NND1"/>
<reference evidence="3" key="1">
    <citation type="submission" date="2016-10" db="EMBL/GenBank/DDBJ databases">
        <authorList>
            <person name="Jeantristanb JTB J.-T."/>
            <person name="Ricardo R."/>
        </authorList>
    </citation>
    <scope>NUCLEOTIDE SEQUENCE [LARGE SCALE GENOMIC DNA]</scope>
</reference>
<accession>A0A2X0NND1</accession>
<gene>
    <name evidence="2" type="ORF">BZ3500_MVSOF-1268-A1-R1_CHR6-2G08439</name>
</gene>
<name>A0A2X0NND1_9BASI</name>
<evidence type="ECO:0000313" key="2">
    <source>
        <dbReference type="EMBL" id="SCZ93064.1"/>
    </source>
</evidence>
<feature type="compositionally biased region" description="Basic and acidic residues" evidence="1">
    <location>
        <begin position="1"/>
        <end position="17"/>
    </location>
</feature>
<dbReference type="STRING" id="289078.A0A2X0NND1"/>
<keyword evidence="3" id="KW-1185">Reference proteome</keyword>
<proteinExistence type="predicted"/>